<evidence type="ECO:0000256" key="9">
    <source>
        <dbReference type="RuleBase" id="RU362126"/>
    </source>
</evidence>
<keyword evidence="4 9" id="KW-0256">Endoplasmic reticulum</keyword>
<keyword evidence="8" id="KW-1015">Disulfide bond</keyword>
<evidence type="ECO:0000256" key="3">
    <source>
        <dbReference type="ARBA" id="ARBA00022692"/>
    </source>
</evidence>
<evidence type="ECO:0000256" key="10">
    <source>
        <dbReference type="SAM" id="MobiDB-lite"/>
    </source>
</evidence>
<sequence>MHFIILIAILQLVHSEPYIFENFENQDVDDRWINTQNGIFRGKWEIERLVTKTTNSFSAISLKSEFEAVGGPLIFQFQLKVQETPFECGGAYMKILQENFSPGKFDNSTNYHIMFGPDRCGLMNKIHFILKVQNPKTSIWTEHQLLNPPSALWDQFTHIYTLIITESDDFKILIDGKLKRFGSLHNSSLFIPPFEPAELIIDQNDTKPLGWDDESQLIPDPQDLKPDNWDENQPMRINDPSIKKPSDWDEDEPLKIPDPNAKKPKFWEDKELESRIKWTPPMIRNPKCRNHGCGPWKPPTIPNPNYRGKWKPKLIPNPEFKGEWKPTLIKNPAYYKPSDLHNIGKCSGIGIDIMVGNTTGLHFSNILVTNSLDDQNKALEDIWRIRHKKEYAIRGIPEDLDNDNDELNKKNKNKNNNQNEDDDEMIDEDGNTIPKNPKNKKKKQNKFFYRNEYGEIQTIFNNRKLWHRFCVDSFGIQKGEWFYDTSLSTISFIDEHRGITLVMVMMFLLLLAVPVLMAVQTKCMCCGCCCPCCIPEDERRRKQQMKEDEARIIKEVEQSQKKRRLEEDKIEAKKAKENAQKIREKILKKRKAIKRKILLQKIEREQRIKLGMDKQDENEEENNNNNNELDTYNEKGREYNKLKQLYEEKQIRKRIWNQLKDEKRKKRNKKYQSSSKIQLG</sequence>
<feature type="chain" id="PRO_5023876049" evidence="11">
    <location>
        <begin position="16"/>
        <end position="680"/>
    </location>
</feature>
<dbReference type="PRINTS" id="PR00626">
    <property type="entry name" value="CALRETICULIN"/>
</dbReference>
<evidence type="ECO:0000256" key="7">
    <source>
        <dbReference type="ARBA" id="ARBA00023186"/>
    </source>
</evidence>
<comment type="caution">
    <text evidence="12">The sequence shown here is derived from an EMBL/GenBank/DDBJ whole genome shotgun (WGS) entry which is preliminary data.</text>
</comment>
<feature type="disulfide bond" evidence="8">
    <location>
        <begin position="88"/>
        <end position="120"/>
    </location>
</feature>
<keyword evidence="7 9" id="KW-0143">Chaperone</keyword>
<dbReference type="OrthoDB" id="1938156at2759"/>
<evidence type="ECO:0000256" key="4">
    <source>
        <dbReference type="ARBA" id="ARBA00022824"/>
    </source>
</evidence>
<dbReference type="InterPro" id="IPR009033">
    <property type="entry name" value="Calreticulin/calnexin_P_dom_sf"/>
</dbReference>
<keyword evidence="11" id="KW-0732">Signal</keyword>
<evidence type="ECO:0000256" key="11">
    <source>
        <dbReference type="SAM" id="SignalP"/>
    </source>
</evidence>
<accession>A0A5J4V8Q4</accession>
<dbReference type="PROSITE" id="PS00804">
    <property type="entry name" value="CALRETICULIN_2"/>
    <property type="match status" value="1"/>
</dbReference>
<feature type="region of interest" description="Disordered" evidence="10">
    <location>
        <begin position="398"/>
        <end position="441"/>
    </location>
</feature>
<comment type="subcellular location">
    <subcellularLocation>
        <location evidence="1">Endoplasmic reticulum membrane</location>
        <topology evidence="1">Single-pass membrane protein</topology>
    </subcellularLocation>
</comment>
<feature type="signal peptide" evidence="11">
    <location>
        <begin position="1"/>
        <end position="15"/>
    </location>
</feature>
<feature type="transmembrane region" description="Helical" evidence="9">
    <location>
        <begin position="498"/>
        <end position="519"/>
    </location>
</feature>
<evidence type="ECO:0000256" key="1">
    <source>
        <dbReference type="ARBA" id="ARBA00004389"/>
    </source>
</evidence>
<evidence type="ECO:0000256" key="5">
    <source>
        <dbReference type="ARBA" id="ARBA00022989"/>
    </source>
</evidence>
<feature type="region of interest" description="Disordered" evidence="10">
    <location>
        <begin position="657"/>
        <end position="680"/>
    </location>
</feature>
<feature type="region of interest" description="Disordered" evidence="10">
    <location>
        <begin position="613"/>
        <end position="636"/>
    </location>
</feature>
<evidence type="ECO:0000256" key="6">
    <source>
        <dbReference type="ARBA" id="ARBA00023136"/>
    </source>
</evidence>
<dbReference type="GO" id="GO:0005509">
    <property type="term" value="F:calcium ion binding"/>
    <property type="evidence" value="ECO:0007669"/>
    <property type="project" value="InterPro"/>
</dbReference>
<dbReference type="PANTHER" id="PTHR11073">
    <property type="entry name" value="CALRETICULIN AND CALNEXIN"/>
    <property type="match status" value="1"/>
</dbReference>
<keyword evidence="6 9" id="KW-0472">Membrane</keyword>
<protein>
    <submittedName>
        <fullName evidence="12">Putative Calnexin</fullName>
    </submittedName>
</protein>
<dbReference type="GO" id="GO:0005789">
    <property type="term" value="C:endoplasmic reticulum membrane"/>
    <property type="evidence" value="ECO:0007669"/>
    <property type="project" value="UniProtKB-SubCell"/>
</dbReference>
<feature type="compositionally biased region" description="Acidic residues" evidence="10">
    <location>
        <begin position="419"/>
        <end position="430"/>
    </location>
</feature>
<dbReference type="GO" id="GO:0036503">
    <property type="term" value="P:ERAD pathway"/>
    <property type="evidence" value="ECO:0007669"/>
    <property type="project" value="TreeGrafter"/>
</dbReference>
<feature type="compositionally biased region" description="Low complexity" evidence="10">
    <location>
        <begin position="671"/>
        <end position="680"/>
    </location>
</feature>
<comment type="similarity">
    <text evidence="2 9">Belongs to the calreticulin family.</text>
</comment>
<dbReference type="Pfam" id="PF00262">
    <property type="entry name" value="Calreticulin"/>
    <property type="match status" value="1"/>
</dbReference>
<name>A0A5J4V8Q4_9EUKA</name>
<dbReference type="Gene3D" id="2.60.120.200">
    <property type="match status" value="1"/>
</dbReference>
<feature type="region of interest" description="Disordered" evidence="10">
    <location>
        <begin position="210"/>
        <end position="263"/>
    </location>
</feature>
<dbReference type="GO" id="GO:0051082">
    <property type="term" value="F:unfolded protein binding"/>
    <property type="evidence" value="ECO:0007669"/>
    <property type="project" value="InterPro"/>
</dbReference>
<gene>
    <name evidence="12" type="ORF">EZS28_025585</name>
</gene>
<dbReference type="GO" id="GO:0006457">
    <property type="term" value="P:protein folding"/>
    <property type="evidence" value="ECO:0007669"/>
    <property type="project" value="InterPro"/>
</dbReference>
<proteinExistence type="inferred from homology"/>
<keyword evidence="3 9" id="KW-0812">Transmembrane</keyword>
<dbReference type="SUPFAM" id="SSF63887">
    <property type="entry name" value="P-domain of calnexin/calreticulin"/>
    <property type="match status" value="1"/>
</dbReference>
<reference evidence="12 13" key="1">
    <citation type="submission" date="2019-03" db="EMBL/GenBank/DDBJ databases">
        <title>Single cell metagenomics reveals metabolic interactions within the superorganism composed of flagellate Streblomastix strix and complex community of Bacteroidetes bacteria on its surface.</title>
        <authorList>
            <person name="Treitli S.C."/>
            <person name="Kolisko M."/>
            <person name="Husnik F."/>
            <person name="Keeling P."/>
            <person name="Hampl V."/>
        </authorList>
    </citation>
    <scope>NUCLEOTIDE SEQUENCE [LARGE SCALE GENOMIC DNA]</scope>
    <source>
        <strain evidence="12">ST1C</strain>
    </source>
</reference>
<dbReference type="Proteomes" id="UP000324800">
    <property type="component" value="Unassembled WGS sequence"/>
</dbReference>
<dbReference type="InterPro" id="IPR013320">
    <property type="entry name" value="ConA-like_dom_sf"/>
</dbReference>
<dbReference type="InterPro" id="IPR001580">
    <property type="entry name" value="Calret/calnex"/>
</dbReference>
<evidence type="ECO:0000313" key="13">
    <source>
        <dbReference type="Proteomes" id="UP000324800"/>
    </source>
</evidence>
<evidence type="ECO:0000313" key="12">
    <source>
        <dbReference type="EMBL" id="KAA6378888.1"/>
    </source>
</evidence>
<keyword evidence="5 9" id="KW-1133">Transmembrane helix</keyword>
<dbReference type="SUPFAM" id="SSF49899">
    <property type="entry name" value="Concanavalin A-like lectins/glucanases"/>
    <property type="match status" value="1"/>
</dbReference>
<dbReference type="AlphaFoldDB" id="A0A5J4V8Q4"/>
<dbReference type="Gene3D" id="2.10.250.10">
    <property type="entry name" value="Calreticulin/calnexin, P domain"/>
    <property type="match status" value="1"/>
</dbReference>
<dbReference type="PANTHER" id="PTHR11073:SF1">
    <property type="entry name" value="CALNEXIN 14D-RELATED"/>
    <property type="match status" value="1"/>
</dbReference>
<dbReference type="EMBL" id="SNRW01008854">
    <property type="protein sequence ID" value="KAA6378888.1"/>
    <property type="molecule type" value="Genomic_DNA"/>
</dbReference>
<organism evidence="12 13">
    <name type="scientific">Streblomastix strix</name>
    <dbReference type="NCBI Taxonomy" id="222440"/>
    <lineage>
        <taxon>Eukaryota</taxon>
        <taxon>Metamonada</taxon>
        <taxon>Preaxostyla</taxon>
        <taxon>Oxymonadida</taxon>
        <taxon>Streblomastigidae</taxon>
        <taxon>Streblomastix</taxon>
    </lineage>
</organism>
<dbReference type="InterPro" id="IPR018124">
    <property type="entry name" value="Calret/calnex_CS"/>
</dbReference>
<evidence type="ECO:0000256" key="8">
    <source>
        <dbReference type="PIRSR" id="PIRSR601580-3"/>
    </source>
</evidence>
<evidence type="ECO:0000256" key="2">
    <source>
        <dbReference type="ARBA" id="ARBA00010983"/>
    </source>
</evidence>